<evidence type="ECO:0000313" key="3">
    <source>
        <dbReference type="Proteomes" id="UP001139516"/>
    </source>
</evidence>
<keyword evidence="3" id="KW-1185">Reference proteome</keyword>
<proteinExistence type="predicted"/>
<keyword evidence="1" id="KW-0732">Signal</keyword>
<comment type="caution">
    <text evidence="2">The sequence shown here is derived from an EMBL/GenBank/DDBJ whole genome shotgun (WGS) entry which is preliminary data.</text>
</comment>
<protein>
    <recommendedName>
        <fullName evidence="4">Secreted protein</fullName>
    </recommendedName>
</protein>
<dbReference type="RefSeq" id="WP_248668756.1">
    <property type="nucleotide sequence ID" value="NZ_JALPRX010000091.1"/>
</dbReference>
<organism evidence="2 3">
    <name type="scientific">Roseomonas acroporae</name>
    <dbReference type="NCBI Taxonomy" id="2937791"/>
    <lineage>
        <taxon>Bacteria</taxon>
        <taxon>Pseudomonadati</taxon>
        <taxon>Pseudomonadota</taxon>
        <taxon>Alphaproteobacteria</taxon>
        <taxon>Acetobacterales</taxon>
        <taxon>Roseomonadaceae</taxon>
        <taxon>Roseomonas</taxon>
    </lineage>
</organism>
<name>A0A9X2BVF5_9PROT</name>
<feature type="chain" id="PRO_5040807366" description="Secreted protein" evidence="1">
    <location>
        <begin position="26"/>
        <end position="73"/>
    </location>
</feature>
<dbReference type="Proteomes" id="UP001139516">
    <property type="component" value="Unassembled WGS sequence"/>
</dbReference>
<evidence type="ECO:0000256" key="1">
    <source>
        <dbReference type="SAM" id="SignalP"/>
    </source>
</evidence>
<accession>A0A9X2BVF5</accession>
<gene>
    <name evidence="2" type="ORF">M0638_19895</name>
</gene>
<dbReference type="EMBL" id="JALPRX010000091">
    <property type="protein sequence ID" value="MCK8786642.1"/>
    <property type="molecule type" value="Genomic_DNA"/>
</dbReference>
<sequence length="73" mass="7437">MQTDRYTKSVLTVIAAALVALVVQNAVPKAEAQNRAVQPVALCSMSGDQCVSVGKAGPNNTVGVLAVQNVGGR</sequence>
<evidence type="ECO:0000313" key="2">
    <source>
        <dbReference type="EMBL" id="MCK8786642.1"/>
    </source>
</evidence>
<evidence type="ECO:0008006" key="4">
    <source>
        <dbReference type="Google" id="ProtNLM"/>
    </source>
</evidence>
<dbReference type="AlphaFoldDB" id="A0A9X2BVF5"/>
<reference evidence="2" key="1">
    <citation type="submission" date="2022-04" db="EMBL/GenBank/DDBJ databases">
        <title>Roseomonas acroporae sp. nov., isolated from coral Acropora digitifera.</title>
        <authorList>
            <person name="Sun H."/>
        </authorList>
    </citation>
    <scope>NUCLEOTIDE SEQUENCE</scope>
    <source>
        <strain evidence="2">NAR14</strain>
    </source>
</reference>
<feature type="signal peptide" evidence="1">
    <location>
        <begin position="1"/>
        <end position="25"/>
    </location>
</feature>